<dbReference type="GO" id="GO:0004527">
    <property type="term" value="F:exonuclease activity"/>
    <property type="evidence" value="ECO:0007669"/>
    <property type="project" value="UniProtKB-KW"/>
</dbReference>
<feature type="domain" description="ATP-dependent helicase/deoxyribonuclease subunit B N-terminal" evidence="11">
    <location>
        <begin position="12"/>
        <end position="201"/>
    </location>
</feature>
<dbReference type="InterPro" id="IPR049035">
    <property type="entry name" value="ADDB_N"/>
</dbReference>
<dbReference type="SUPFAM" id="SSF52540">
    <property type="entry name" value="P-loop containing nucleoside triphosphate hydrolases"/>
    <property type="match status" value="2"/>
</dbReference>
<keyword evidence="6" id="KW-0269">Exonuclease</keyword>
<evidence type="ECO:0000313" key="13">
    <source>
        <dbReference type="Proteomes" id="UP000052015"/>
    </source>
</evidence>
<keyword evidence="5 12" id="KW-0347">Helicase</keyword>
<dbReference type="GO" id="GO:0003677">
    <property type="term" value="F:DNA binding"/>
    <property type="evidence" value="ECO:0007669"/>
    <property type="project" value="UniProtKB-KW"/>
</dbReference>
<organism evidence="12 13">
    <name type="scientific">Caloramator mitchellensis</name>
    <dbReference type="NCBI Taxonomy" id="908809"/>
    <lineage>
        <taxon>Bacteria</taxon>
        <taxon>Bacillati</taxon>
        <taxon>Bacillota</taxon>
        <taxon>Clostridia</taxon>
        <taxon>Eubacteriales</taxon>
        <taxon>Clostridiaceae</taxon>
        <taxon>Caloramator</taxon>
    </lineage>
</organism>
<dbReference type="GO" id="GO:0006281">
    <property type="term" value="P:DNA repair"/>
    <property type="evidence" value="ECO:0007669"/>
    <property type="project" value="UniProtKB-KW"/>
</dbReference>
<keyword evidence="3" id="KW-0227">DNA damage</keyword>
<name>A0A0R3K169_CALMK</name>
<dbReference type="EC" id="3.1.-.-" evidence="12"/>
<evidence type="ECO:0000259" key="11">
    <source>
        <dbReference type="Pfam" id="PF21445"/>
    </source>
</evidence>
<evidence type="ECO:0000256" key="6">
    <source>
        <dbReference type="ARBA" id="ARBA00022839"/>
    </source>
</evidence>
<dbReference type="PANTHER" id="PTHR30591">
    <property type="entry name" value="RECBCD ENZYME SUBUNIT RECC"/>
    <property type="match status" value="1"/>
</dbReference>
<feature type="domain" description="PD-(D/E)XK endonuclease-like" evidence="10">
    <location>
        <begin position="683"/>
        <end position="987"/>
    </location>
</feature>
<dbReference type="STRING" id="908809.ABG79_00938"/>
<keyword evidence="8" id="KW-0238">DNA-binding</keyword>
<dbReference type="GO" id="GO:0004386">
    <property type="term" value="F:helicase activity"/>
    <property type="evidence" value="ECO:0007669"/>
    <property type="project" value="UniProtKB-KW"/>
</dbReference>
<dbReference type="Pfam" id="PF12705">
    <property type="entry name" value="PDDEXK_1"/>
    <property type="match status" value="1"/>
</dbReference>
<dbReference type="RefSeq" id="WP_057977632.1">
    <property type="nucleotide sequence ID" value="NZ_LKHP01000004.1"/>
</dbReference>
<dbReference type="EMBL" id="LKHP01000004">
    <property type="protein sequence ID" value="KRQ87140.1"/>
    <property type="molecule type" value="Genomic_DNA"/>
</dbReference>
<evidence type="ECO:0000259" key="10">
    <source>
        <dbReference type="Pfam" id="PF12705"/>
    </source>
</evidence>
<dbReference type="InterPro" id="IPR011604">
    <property type="entry name" value="PDDEXK-like_dom_sf"/>
</dbReference>
<dbReference type="AlphaFoldDB" id="A0A0R3K169"/>
<dbReference type="PANTHER" id="PTHR30591:SF1">
    <property type="entry name" value="RECBCD ENZYME SUBUNIT RECC"/>
    <property type="match status" value="1"/>
</dbReference>
<dbReference type="InterPro" id="IPR038726">
    <property type="entry name" value="PDDEXK_AddAB-type"/>
</dbReference>
<evidence type="ECO:0000256" key="2">
    <source>
        <dbReference type="ARBA" id="ARBA00022741"/>
    </source>
</evidence>
<evidence type="ECO:0000256" key="4">
    <source>
        <dbReference type="ARBA" id="ARBA00022801"/>
    </source>
</evidence>
<dbReference type="Gene3D" id="3.90.320.10">
    <property type="match status" value="1"/>
</dbReference>
<dbReference type="Gene3D" id="3.40.50.300">
    <property type="entry name" value="P-loop containing nucleotide triphosphate hydrolases"/>
    <property type="match status" value="3"/>
</dbReference>
<reference evidence="12 13" key="1">
    <citation type="submission" date="2015-09" db="EMBL/GenBank/DDBJ databases">
        <title>Draft genome sequence of a Caloramator mitchellensis, a moderate thermophile from the Great Artesian Basin of Australia.</title>
        <authorList>
            <person name="Patel B.K."/>
        </authorList>
    </citation>
    <scope>NUCLEOTIDE SEQUENCE [LARGE SCALE GENOMIC DNA]</scope>
    <source>
        <strain evidence="12 13">VF08</strain>
    </source>
</reference>
<evidence type="ECO:0000256" key="7">
    <source>
        <dbReference type="ARBA" id="ARBA00022840"/>
    </source>
</evidence>
<evidence type="ECO:0000313" key="12">
    <source>
        <dbReference type="EMBL" id="KRQ87140.1"/>
    </source>
</evidence>
<keyword evidence="9" id="KW-0234">DNA repair</keyword>
<dbReference type="Proteomes" id="UP000052015">
    <property type="component" value="Unassembled WGS sequence"/>
</dbReference>
<evidence type="ECO:0000256" key="1">
    <source>
        <dbReference type="ARBA" id="ARBA00022722"/>
    </source>
</evidence>
<keyword evidence="1" id="KW-0540">Nuclease</keyword>
<accession>A0A0R3K169</accession>
<dbReference type="Gene3D" id="1.10.10.160">
    <property type="match status" value="1"/>
</dbReference>
<evidence type="ECO:0000256" key="8">
    <source>
        <dbReference type="ARBA" id="ARBA00023125"/>
    </source>
</evidence>
<proteinExistence type="predicted"/>
<sequence length="1004" mass="118288">MFEKCIEVIKRGKRVIYVAPSRELINFVREKIIEKLGGLIYIEVITFDDLARGIAEPFVENKELISVDASEIIFENIISELIKNKQIKYFEKVGLKKGFITSILNTIRRIKKENLSPDEFRNKINNLNDDDIKAKTEDVYRIYSKYQEQLKELDILDMEDLIKVAETNTGRSDYFRDVELFVLDGYVDIFENEKALLRAIKESNPFIEFLLHVPLRTKIINDFIKDEILKLESELEFKIVDVDYFEDTQFKRLAQQLFSFDRLNSKVNGINIFNAPCIEDEVRQAAKNIKRISLNEKIDLDKIAIVVSNLEEYEDYILDVFNEFDLPVILGDYERLSNIPLIKSIFSILSLRLNSHDIKREEYVLSSPYLFHSQIERNIEEIKNKLSKIKSTANFSEYKKEIEDIIDDFKIKDKIINLYKEGIISSEIMIRDFKALFAFYEMLKDLENVYKFLKRELQVEELIDVLKDNLFQRTVTLKNKKTYGVKILSPDILRGTSYDYVFILGLNEDVFPKVPKIGGIYTAREREILYKNGINIGNSFVELIKEKIRFVLSFAAARKGLYLSYRTSEEDGSYIIKSQFLDEVIYTLNLEEEFKKIPLRCMRNRFELQMKDIFTSKEFAKKYALTEYMELDKDEFNEKFNIFLKLYDIGRNVEYLRNSEDFTNFDGLIGKEKAEKFRKDYAFSASKINNFNSCLFKFYVENALEIDFDEEDDELSNVSIGNIYHEILKEYYNYFLNNEIEYDEAWVEDCVKKVVDKKGIFDSDMLNRRRINEILTDMKEFIKNDVMYSKSCNLKPYYLETPFEINDLIDGVRIKGKIDRIDLEVIDGNPTGYFVVYDYKRGGVGSKNLSGILKGDDIQIPLYYYAAIEKLKKNGFEPKCMALLYYSIKDTLKEIEKENTKKDKKKEFLRPKFSGIIIEEKRETLGFAKNTDTLSEVNLDTAIEHVRLNFIAEKIEQIKRGEFIFPFECPALKPFSSYFCPFLSVCRYDKKRISKKVNLWISKE</sequence>
<keyword evidence="13" id="KW-1185">Reference proteome</keyword>
<dbReference type="Pfam" id="PF21445">
    <property type="entry name" value="ADDB_N"/>
    <property type="match status" value="1"/>
</dbReference>
<keyword evidence="7" id="KW-0067">ATP-binding</keyword>
<evidence type="ECO:0000256" key="9">
    <source>
        <dbReference type="ARBA" id="ARBA00023204"/>
    </source>
</evidence>
<gene>
    <name evidence="12" type="primary">addB</name>
    <name evidence="12" type="ORF">ABG79_00938</name>
</gene>
<dbReference type="GO" id="GO:0005524">
    <property type="term" value="F:ATP binding"/>
    <property type="evidence" value="ECO:0007669"/>
    <property type="project" value="UniProtKB-KW"/>
</dbReference>
<dbReference type="GO" id="GO:0006310">
    <property type="term" value="P:DNA recombination"/>
    <property type="evidence" value="ECO:0007669"/>
    <property type="project" value="TreeGrafter"/>
</dbReference>
<dbReference type="OrthoDB" id="9758506at2"/>
<keyword evidence="2" id="KW-0547">Nucleotide-binding</keyword>
<dbReference type="InterPro" id="IPR027417">
    <property type="entry name" value="P-loop_NTPase"/>
</dbReference>
<dbReference type="InterPro" id="IPR013986">
    <property type="entry name" value="DExx_box_DNA_helicase_dom_sf"/>
</dbReference>
<evidence type="ECO:0000256" key="3">
    <source>
        <dbReference type="ARBA" id="ARBA00022763"/>
    </source>
</evidence>
<protein>
    <submittedName>
        <fullName evidence="12">ATP-dependent helicase/deoxyribonuclease subunit B</fullName>
        <ecNumber evidence="12">3.1.-.-</ecNumber>
    </submittedName>
</protein>
<keyword evidence="4 12" id="KW-0378">Hydrolase</keyword>
<evidence type="ECO:0000256" key="5">
    <source>
        <dbReference type="ARBA" id="ARBA00022806"/>
    </source>
</evidence>
<comment type="caution">
    <text evidence="12">The sequence shown here is derived from an EMBL/GenBank/DDBJ whole genome shotgun (WGS) entry which is preliminary data.</text>
</comment>